<dbReference type="SUPFAM" id="SSF46689">
    <property type="entry name" value="Homeodomain-like"/>
    <property type="match status" value="1"/>
</dbReference>
<dbReference type="Proteomes" id="UP000215355">
    <property type="component" value="Chromosome 1"/>
</dbReference>
<evidence type="ECO:0000259" key="4">
    <source>
        <dbReference type="PROSITE" id="PS01124"/>
    </source>
</evidence>
<keyword evidence="3" id="KW-0804">Transcription</keyword>
<evidence type="ECO:0000256" key="2">
    <source>
        <dbReference type="ARBA" id="ARBA00023125"/>
    </source>
</evidence>
<evidence type="ECO:0000256" key="1">
    <source>
        <dbReference type="ARBA" id="ARBA00023015"/>
    </source>
</evidence>
<dbReference type="InterPro" id="IPR009057">
    <property type="entry name" value="Homeodomain-like_sf"/>
</dbReference>
<dbReference type="KEGG" id="smiz:4412673_01730"/>
<dbReference type="AlphaFoldDB" id="A0AAJ5C083"/>
<keyword evidence="1" id="KW-0805">Transcription regulation</keyword>
<dbReference type="PANTHER" id="PTHR43280">
    <property type="entry name" value="ARAC-FAMILY TRANSCRIPTIONAL REGULATOR"/>
    <property type="match status" value="1"/>
</dbReference>
<evidence type="ECO:0000256" key="3">
    <source>
        <dbReference type="ARBA" id="ARBA00023163"/>
    </source>
</evidence>
<dbReference type="InterPro" id="IPR018060">
    <property type="entry name" value="HTH_AraC"/>
</dbReference>
<gene>
    <name evidence="5" type="ORF">SAMEA4412673_01730</name>
</gene>
<dbReference type="PROSITE" id="PS01124">
    <property type="entry name" value="HTH_ARAC_FAMILY_2"/>
    <property type="match status" value="1"/>
</dbReference>
<accession>A0AAJ5C083</accession>
<dbReference type="PANTHER" id="PTHR43280:SF2">
    <property type="entry name" value="HTH-TYPE TRANSCRIPTIONAL REGULATOR EXSA"/>
    <property type="match status" value="1"/>
</dbReference>
<dbReference type="RefSeq" id="WP_157739451.1">
    <property type="nucleotide sequence ID" value="NZ_FNGK01000001.1"/>
</dbReference>
<dbReference type="SMART" id="SM00342">
    <property type="entry name" value="HTH_ARAC"/>
    <property type="match status" value="1"/>
</dbReference>
<feature type="domain" description="HTH araC/xylS-type" evidence="4">
    <location>
        <begin position="220"/>
        <end position="320"/>
    </location>
</feature>
<dbReference type="EMBL" id="LT906468">
    <property type="protein sequence ID" value="SNV49240.1"/>
    <property type="molecule type" value="Genomic_DNA"/>
</dbReference>
<organism evidence="5 6">
    <name type="scientific">Sphingobacterium mizutaii</name>
    <dbReference type="NCBI Taxonomy" id="1010"/>
    <lineage>
        <taxon>Bacteria</taxon>
        <taxon>Pseudomonadati</taxon>
        <taxon>Bacteroidota</taxon>
        <taxon>Sphingobacteriia</taxon>
        <taxon>Sphingobacteriales</taxon>
        <taxon>Sphingobacteriaceae</taxon>
        <taxon>Sphingobacterium</taxon>
    </lineage>
</organism>
<dbReference type="GO" id="GO:0043565">
    <property type="term" value="F:sequence-specific DNA binding"/>
    <property type="evidence" value="ECO:0007669"/>
    <property type="project" value="InterPro"/>
</dbReference>
<name>A0AAJ5C083_9SPHI</name>
<sequence length="329" mass="38199">MKFILTLPEITSKELLLKGIVDTVFLPLPCSAYMYLKGGRCQIKNASFDRECLLIEHYIISCEKEYSLTIQATSNVYVLLMLFKGSIAYTNINGISPIVLHPGETILLFARQDMYNITFLDQKIELYTISILDTFSPILFHRNSLLPDFVADFNNKKINGTLPQKMDTYFIMSLKRLLKVPKNNKTRYENYLINRFSKLLSAYKGLNGKYSVQHTSLKINEIHSDLTIHILQADNQFIRRLARKNGMSISKMERLFKEKYGTTVRKFINEKKFELISDLLIKTEISLLELSMKFNFSSVSALNRAFKKHYGTTMRKFRGTYKNQPLSKK</sequence>
<keyword evidence="2" id="KW-0238">DNA-binding</keyword>
<dbReference type="GO" id="GO:0003700">
    <property type="term" value="F:DNA-binding transcription factor activity"/>
    <property type="evidence" value="ECO:0007669"/>
    <property type="project" value="InterPro"/>
</dbReference>
<protein>
    <submittedName>
        <fullName evidence="5">Transcriptional activator FtrA</fullName>
    </submittedName>
</protein>
<dbReference type="Gene3D" id="1.10.10.60">
    <property type="entry name" value="Homeodomain-like"/>
    <property type="match status" value="1"/>
</dbReference>
<evidence type="ECO:0000313" key="6">
    <source>
        <dbReference type="Proteomes" id="UP000215355"/>
    </source>
</evidence>
<reference evidence="5 6" key="1">
    <citation type="submission" date="2017-06" db="EMBL/GenBank/DDBJ databases">
        <authorList>
            <consortium name="Pathogen Informatics"/>
        </authorList>
    </citation>
    <scope>NUCLEOTIDE SEQUENCE [LARGE SCALE GENOMIC DNA]</scope>
    <source>
        <strain evidence="5 6">NCTC12149</strain>
    </source>
</reference>
<evidence type="ECO:0000313" key="5">
    <source>
        <dbReference type="EMBL" id="SNV49240.1"/>
    </source>
</evidence>
<dbReference type="Pfam" id="PF12833">
    <property type="entry name" value="HTH_18"/>
    <property type="match status" value="1"/>
</dbReference>
<proteinExistence type="predicted"/>